<name>F0MCL1_PSEPM</name>
<accession>F0MCL1</accession>
<dbReference type="InterPro" id="IPR036890">
    <property type="entry name" value="HATPase_C_sf"/>
</dbReference>
<evidence type="ECO:0000313" key="1">
    <source>
        <dbReference type="EMBL" id="ADX75267.1"/>
    </source>
</evidence>
<dbReference type="SUPFAM" id="SSF55874">
    <property type="entry name" value="ATPase domain of HSP90 chaperone/DNA topoisomerase II/histidine kinase"/>
    <property type="match status" value="1"/>
</dbReference>
<evidence type="ECO:0000313" key="2">
    <source>
        <dbReference type="Proteomes" id="UP000008639"/>
    </source>
</evidence>
<dbReference type="EMBL" id="CP002381">
    <property type="protein sequence ID" value="ADX75267.1"/>
    <property type="molecule type" value="Genomic_DNA"/>
</dbReference>
<dbReference type="KEGG" id="apn:Asphe3_42020"/>
<dbReference type="Gene3D" id="3.30.565.10">
    <property type="entry name" value="Histidine kinase-like ATPase, C-terminal domain"/>
    <property type="match status" value="1"/>
</dbReference>
<dbReference type="Proteomes" id="UP000008639">
    <property type="component" value="Plasmid pASPHE302"/>
</dbReference>
<dbReference type="OrthoDB" id="3757919at2"/>
<proteinExistence type="predicted"/>
<keyword evidence="1" id="KW-0614">Plasmid</keyword>
<dbReference type="RefSeq" id="WP_013603125.1">
    <property type="nucleotide sequence ID" value="NC_015147.1"/>
</dbReference>
<geneLocation type="plasmid" evidence="1 2">
    <name>pASPHE302</name>
</geneLocation>
<dbReference type="HOGENOM" id="CLU_037205_0_0_11"/>
<organism evidence="1 2">
    <name type="scientific">Pseudarthrobacter phenanthrenivorans (strain DSM 18606 / JCM 16027 / LMG 23796 / Sphe3)</name>
    <name type="common">Arthrobacter phenanthrenivorans</name>
    <dbReference type="NCBI Taxonomy" id="930171"/>
    <lineage>
        <taxon>Bacteria</taxon>
        <taxon>Bacillati</taxon>
        <taxon>Actinomycetota</taxon>
        <taxon>Actinomycetes</taxon>
        <taxon>Micrococcales</taxon>
        <taxon>Micrococcaceae</taxon>
        <taxon>Pseudarthrobacter</taxon>
    </lineage>
</organism>
<dbReference type="AlphaFoldDB" id="F0MCL1"/>
<reference evidence="2" key="1">
    <citation type="journal article" date="2011" name="Stand. Genomic Sci.">
        <title>Complete genome sequence of Arthrobacter phenanthrenivorans type strain (Sphe3).</title>
        <authorList>
            <person name="Kallimanis A."/>
            <person name="Labutti K.M."/>
            <person name="Lapidus A."/>
            <person name="Clum A."/>
            <person name="Lykidis A."/>
            <person name="Mavromatis K."/>
            <person name="Pagani I."/>
            <person name="Liolios K."/>
            <person name="Ivanova N."/>
            <person name="Goodwin L."/>
            <person name="Pitluck S."/>
            <person name="Chen A."/>
            <person name="Palaniappan K."/>
            <person name="Markowitz V."/>
            <person name="Bristow J."/>
            <person name="Velentzas A.D."/>
            <person name="Perisynakis A."/>
            <person name="Ouzounis C.C."/>
            <person name="Kyrpides N.C."/>
            <person name="Koukkou A.I."/>
            <person name="Drainas C."/>
        </authorList>
    </citation>
    <scope>NUCLEOTIDE SEQUENCE [LARGE SCALE GENOMIC DNA]</scope>
    <source>
        <strain evidence="2">DSM 18606 / JCM 16027 / LMG 23796 / Sphe3</strain>
        <plasmid evidence="2">Plasmid pASPHE302</plasmid>
    </source>
</reference>
<protein>
    <submittedName>
        <fullName evidence="1">DNA mismatch repair enzyme (Predicted ATPase)</fullName>
    </submittedName>
</protein>
<sequence length="485" mass="54054">MDPEILEPGVNLLESMRSVGYSLEAAVADLIDNSITAEADHIVIDADVVEGKYLAILDDGSGMTPRDAREALRLAGTVGDRKDTDLGRFGLGLKTASLSQARCLTLITKHAGTVTALRWDIDFVREKGKWLLNVLDETDLRDLPLWTEFDDQLSGTLVLWNELDLLLGDTTSPGPFLAERLGGVRSSLALVFHRFLADRRDRISITINGLPVRPTDPFLSDNPKTQRTAPEILQIGGEEVRVEGFTLPHPSGLTPVERQRPDLGEGMREAQGFYVYRNRRLISHGHWYGLARMNELSKQTRVQVDVPSALDALWQLDIKKSRAEPPQSFKLRLRQLIDPILNRGRRVHTFRGRRENTEVAHVWTKLKTRDGFGYEVNLESPLVESVLSRLDTDNAERVVGLLQTIASTFPLMDAYVEVAANVPSITSEPDNEALIASLRNIRRSGLFSTDPKIAVTQLAGVEPFNSRDDLNTLVDLVWKAADVTE</sequence>
<dbReference type="Pfam" id="PF13589">
    <property type="entry name" value="HATPase_c_3"/>
    <property type="match status" value="1"/>
</dbReference>
<gene>
    <name evidence="1" type="ordered locus">Asphe3_42020</name>
</gene>